<proteinExistence type="predicted"/>
<feature type="signal peptide" evidence="2">
    <location>
        <begin position="1"/>
        <end position="30"/>
    </location>
</feature>
<dbReference type="RefSeq" id="WP_184732027.1">
    <property type="nucleotide sequence ID" value="NZ_BMRW01000011.1"/>
</dbReference>
<keyword evidence="5" id="KW-1185">Reference proteome</keyword>
<organism evidence="4 5">
    <name type="scientific">Streptomyces netropsis</name>
    <name type="common">Streptoverticillium netropsis</name>
    <dbReference type="NCBI Taxonomy" id="55404"/>
    <lineage>
        <taxon>Bacteria</taxon>
        <taxon>Bacillati</taxon>
        <taxon>Actinomycetota</taxon>
        <taxon>Actinomycetes</taxon>
        <taxon>Kitasatosporales</taxon>
        <taxon>Streptomycetaceae</taxon>
        <taxon>Streptomyces</taxon>
    </lineage>
</organism>
<dbReference type="Gene3D" id="3.40.710.10">
    <property type="entry name" value="DD-peptidase/beta-lactamase superfamily"/>
    <property type="match status" value="1"/>
</dbReference>
<sequence>MSRHRIPTPARGALSAALAVGVLVPPVVGAAPAAAATPRVSCTSDKDGLAAKLSKDITAALSGRSATTAVSLRDQGTNTVCTLRDADRFDSASTVKVTVLAALLWDAKKTERRLTERESGLATAMITKSDNDATSALWKQLGASKVKAFLKAAGMSRTVPGDGGYWGLTQITAGDEQKLMGHLVPRPGQKSVLSEAARAYILKLMGMVIPSQRWGTSAGAPSTVKIQVKNGWLSRATHGWRVHSLGAFTGGGRNYTMTVLTHDNRTMDDGVATIQAVAKAIHKNLNPATLKASGTYAPTGSPQEIMPPLPRG</sequence>
<evidence type="ECO:0000256" key="2">
    <source>
        <dbReference type="SAM" id="SignalP"/>
    </source>
</evidence>
<dbReference type="GO" id="GO:0046677">
    <property type="term" value="P:response to antibiotic"/>
    <property type="evidence" value="ECO:0007669"/>
    <property type="project" value="InterPro"/>
</dbReference>
<gene>
    <name evidence="4" type="ORF">FHS38_001506</name>
</gene>
<feature type="region of interest" description="Disordered" evidence="1">
    <location>
        <begin position="291"/>
        <end position="312"/>
    </location>
</feature>
<evidence type="ECO:0000313" key="4">
    <source>
        <dbReference type="EMBL" id="MBB4885478.1"/>
    </source>
</evidence>
<name>A0A7W7L9C9_STRNE</name>
<evidence type="ECO:0000259" key="3">
    <source>
        <dbReference type="Pfam" id="PF13354"/>
    </source>
</evidence>
<evidence type="ECO:0000313" key="5">
    <source>
        <dbReference type="Proteomes" id="UP000556436"/>
    </source>
</evidence>
<keyword evidence="2" id="KW-0732">Signal</keyword>
<evidence type="ECO:0000256" key="1">
    <source>
        <dbReference type="SAM" id="MobiDB-lite"/>
    </source>
</evidence>
<comment type="caution">
    <text evidence="4">The sequence shown here is derived from an EMBL/GenBank/DDBJ whole genome shotgun (WGS) entry which is preliminary data.</text>
</comment>
<dbReference type="GO" id="GO:0008800">
    <property type="term" value="F:beta-lactamase activity"/>
    <property type="evidence" value="ECO:0007669"/>
    <property type="project" value="InterPro"/>
</dbReference>
<dbReference type="InterPro" id="IPR045155">
    <property type="entry name" value="Beta-lactam_cat"/>
</dbReference>
<dbReference type="EMBL" id="JACHJG010000002">
    <property type="protein sequence ID" value="MBB4885478.1"/>
    <property type="molecule type" value="Genomic_DNA"/>
</dbReference>
<protein>
    <recommendedName>
        <fullName evidence="3">Beta-lactamase class A catalytic domain-containing protein</fullName>
    </recommendedName>
</protein>
<dbReference type="PANTHER" id="PTHR35333">
    <property type="entry name" value="BETA-LACTAMASE"/>
    <property type="match status" value="1"/>
</dbReference>
<dbReference type="Pfam" id="PF13354">
    <property type="entry name" value="Beta-lactamase2"/>
    <property type="match status" value="1"/>
</dbReference>
<reference evidence="4 5" key="1">
    <citation type="submission" date="2020-08" db="EMBL/GenBank/DDBJ databases">
        <title>Genomic Encyclopedia of Type Strains, Phase III (KMG-III): the genomes of soil and plant-associated and newly described type strains.</title>
        <authorList>
            <person name="Whitman W."/>
        </authorList>
    </citation>
    <scope>NUCLEOTIDE SEQUENCE [LARGE SCALE GENOMIC DNA]</scope>
    <source>
        <strain evidence="4 5">CECT 3265</strain>
    </source>
</reference>
<dbReference type="Proteomes" id="UP000556436">
    <property type="component" value="Unassembled WGS sequence"/>
</dbReference>
<dbReference type="InterPro" id="IPR000871">
    <property type="entry name" value="Beta-lactam_class-A"/>
</dbReference>
<dbReference type="InterPro" id="IPR012338">
    <property type="entry name" value="Beta-lactam/transpept-like"/>
</dbReference>
<accession>A0A7W7L9C9</accession>
<dbReference type="GO" id="GO:0030655">
    <property type="term" value="P:beta-lactam antibiotic catabolic process"/>
    <property type="evidence" value="ECO:0007669"/>
    <property type="project" value="InterPro"/>
</dbReference>
<dbReference type="PANTHER" id="PTHR35333:SF3">
    <property type="entry name" value="BETA-LACTAMASE-TYPE TRANSPEPTIDASE FOLD CONTAINING PROTEIN"/>
    <property type="match status" value="1"/>
</dbReference>
<dbReference type="AlphaFoldDB" id="A0A7W7L9C9"/>
<feature type="domain" description="Beta-lactamase class A catalytic" evidence="3">
    <location>
        <begin position="121"/>
        <end position="261"/>
    </location>
</feature>
<feature type="chain" id="PRO_5030551829" description="Beta-lactamase class A catalytic domain-containing protein" evidence="2">
    <location>
        <begin position="31"/>
        <end position="312"/>
    </location>
</feature>
<dbReference type="SUPFAM" id="SSF56601">
    <property type="entry name" value="beta-lactamase/transpeptidase-like"/>
    <property type="match status" value="1"/>
</dbReference>